<dbReference type="Gene3D" id="1.10.246.130">
    <property type="match status" value="1"/>
</dbReference>
<dbReference type="PANTHER" id="PTHR43199:SF1">
    <property type="entry name" value="GLUTATHIONE HYDROLASE PROENZYME"/>
    <property type="match status" value="1"/>
</dbReference>
<evidence type="ECO:0000256" key="9">
    <source>
        <dbReference type="RuleBase" id="RU368036"/>
    </source>
</evidence>
<evidence type="ECO:0000256" key="3">
    <source>
        <dbReference type="ARBA" id="ARBA00009381"/>
    </source>
</evidence>
<comment type="pathway">
    <text evidence="9">Sulfur metabolism; glutathione metabolism.</text>
</comment>
<evidence type="ECO:0000313" key="10">
    <source>
        <dbReference type="EMBL" id="NHE57504.1"/>
    </source>
</evidence>
<dbReference type="GO" id="GO:0103068">
    <property type="term" value="F:leukotriene C4 gamma-glutamyl transferase activity"/>
    <property type="evidence" value="ECO:0007669"/>
    <property type="project" value="UniProtKB-EC"/>
</dbReference>
<dbReference type="EC" id="3.4.19.13" evidence="9"/>
<evidence type="ECO:0000256" key="8">
    <source>
        <dbReference type="ARBA" id="ARBA00047417"/>
    </source>
</evidence>
<dbReference type="PRINTS" id="PR01210">
    <property type="entry name" value="GGTRANSPTASE"/>
</dbReference>
<dbReference type="SUPFAM" id="SSF56235">
    <property type="entry name" value="N-terminal nucleophile aminohydrolases (Ntn hydrolases)"/>
    <property type="match status" value="1"/>
</dbReference>
<dbReference type="InterPro" id="IPR043138">
    <property type="entry name" value="GGT_lsub"/>
</dbReference>
<dbReference type="InterPro" id="IPR029055">
    <property type="entry name" value="Ntn_hydrolases_N"/>
</dbReference>
<proteinExistence type="inferred from homology"/>
<keyword evidence="4 9" id="KW-0808">Transferase</keyword>
<name>A0ABX0H783_9BACT</name>
<keyword evidence="7 9" id="KW-0012">Acyltransferase</keyword>
<comment type="catalytic activity">
    <reaction evidence="8 9">
        <text>an N-terminal (5-L-glutamyl)-[peptide] + an alpha-amino acid = 5-L-glutamyl amino acid + an N-terminal L-alpha-aminoacyl-[peptide]</text>
        <dbReference type="Rhea" id="RHEA:23904"/>
        <dbReference type="Rhea" id="RHEA-COMP:9780"/>
        <dbReference type="Rhea" id="RHEA-COMP:9795"/>
        <dbReference type="ChEBI" id="CHEBI:77644"/>
        <dbReference type="ChEBI" id="CHEBI:78597"/>
        <dbReference type="ChEBI" id="CHEBI:78599"/>
        <dbReference type="ChEBI" id="CHEBI:78608"/>
        <dbReference type="EC" id="2.3.2.2"/>
    </reaction>
</comment>
<dbReference type="InterPro" id="IPR043137">
    <property type="entry name" value="GGT_ssub_C"/>
</dbReference>
<dbReference type="Gene3D" id="3.60.20.40">
    <property type="match status" value="1"/>
</dbReference>
<dbReference type="Pfam" id="PF01019">
    <property type="entry name" value="G_glu_transpept"/>
    <property type="match status" value="1"/>
</dbReference>
<evidence type="ECO:0000256" key="5">
    <source>
        <dbReference type="ARBA" id="ARBA00022801"/>
    </source>
</evidence>
<evidence type="ECO:0000256" key="2">
    <source>
        <dbReference type="ARBA" id="ARBA00001089"/>
    </source>
</evidence>
<dbReference type="InterPro" id="IPR000101">
    <property type="entry name" value="GGT_peptidase"/>
</dbReference>
<evidence type="ECO:0000256" key="4">
    <source>
        <dbReference type="ARBA" id="ARBA00022679"/>
    </source>
</evidence>
<evidence type="ECO:0000313" key="11">
    <source>
        <dbReference type="Proteomes" id="UP000649799"/>
    </source>
</evidence>
<dbReference type="NCBIfam" id="TIGR00066">
    <property type="entry name" value="g_glut_trans"/>
    <property type="match status" value="1"/>
</dbReference>
<comment type="catalytic activity">
    <reaction evidence="1 9">
        <text>an S-substituted glutathione + H2O = an S-substituted L-cysteinylglycine + L-glutamate</text>
        <dbReference type="Rhea" id="RHEA:59468"/>
        <dbReference type="ChEBI" id="CHEBI:15377"/>
        <dbReference type="ChEBI" id="CHEBI:29985"/>
        <dbReference type="ChEBI" id="CHEBI:90779"/>
        <dbReference type="ChEBI" id="CHEBI:143103"/>
        <dbReference type="EC" id="3.4.19.13"/>
    </reaction>
</comment>
<dbReference type="EMBL" id="JAANYN010000004">
    <property type="protein sequence ID" value="NHE57504.1"/>
    <property type="molecule type" value="Genomic_DNA"/>
</dbReference>
<dbReference type="EC" id="2.3.2.2" evidence="9"/>
<dbReference type="InterPro" id="IPR051792">
    <property type="entry name" value="GGT_bact"/>
</dbReference>
<dbReference type="PROSITE" id="PS51257">
    <property type="entry name" value="PROKAR_LIPOPROTEIN"/>
    <property type="match status" value="1"/>
</dbReference>
<keyword evidence="5 9" id="KW-0378">Hydrolase</keyword>
<keyword evidence="11" id="KW-1185">Reference proteome</keyword>
<reference evidence="10 11" key="1">
    <citation type="submission" date="2020-03" db="EMBL/GenBank/DDBJ databases">
        <title>Cyclobacterium plantarum sp. nov., a marine bacterium isolated from a coastal-marine wetland.</title>
        <authorList>
            <person name="Sanchez-Porro C."/>
            <person name="Ventosa A."/>
            <person name="Amoozegar M."/>
        </authorList>
    </citation>
    <scope>NUCLEOTIDE SEQUENCE [LARGE SCALE GENOMIC DNA]</scope>
    <source>
        <strain evidence="10 11">GBPx2</strain>
    </source>
</reference>
<protein>
    <recommendedName>
        <fullName evidence="9">Glutathione hydrolase proenzyme</fullName>
        <ecNumber evidence="9">2.3.2.2</ecNumber>
        <ecNumber evidence="9">3.4.19.13</ecNumber>
    </recommendedName>
    <component>
        <recommendedName>
            <fullName evidence="9">Glutathione hydrolase large chain</fullName>
        </recommendedName>
    </component>
    <component>
        <recommendedName>
            <fullName evidence="9">Glutathione hydrolase small chain</fullName>
        </recommendedName>
    </component>
</protein>
<comment type="catalytic activity">
    <reaction evidence="2 9">
        <text>glutathione + H2O = L-cysteinylglycine + L-glutamate</text>
        <dbReference type="Rhea" id="RHEA:28807"/>
        <dbReference type="ChEBI" id="CHEBI:15377"/>
        <dbReference type="ChEBI" id="CHEBI:29985"/>
        <dbReference type="ChEBI" id="CHEBI:57925"/>
        <dbReference type="ChEBI" id="CHEBI:61694"/>
        <dbReference type="EC" id="3.4.19.13"/>
    </reaction>
</comment>
<evidence type="ECO:0000256" key="6">
    <source>
        <dbReference type="ARBA" id="ARBA00023145"/>
    </source>
</evidence>
<comment type="subunit">
    <text evidence="9">This enzyme consists of two polypeptide chains, which are synthesized in precursor form from a single polypeptide.</text>
</comment>
<organism evidence="10 11">
    <name type="scientific">Cyclobacterium plantarum</name>
    <dbReference type="NCBI Taxonomy" id="2716263"/>
    <lineage>
        <taxon>Bacteria</taxon>
        <taxon>Pseudomonadati</taxon>
        <taxon>Bacteroidota</taxon>
        <taxon>Cytophagia</taxon>
        <taxon>Cytophagales</taxon>
        <taxon>Cyclobacteriaceae</taxon>
        <taxon>Cyclobacterium</taxon>
    </lineage>
</organism>
<dbReference type="RefSeq" id="WP_166147066.1">
    <property type="nucleotide sequence ID" value="NZ_JAANYN010000004.1"/>
</dbReference>
<accession>A0ABX0H783</accession>
<evidence type="ECO:0000256" key="1">
    <source>
        <dbReference type="ARBA" id="ARBA00001049"/>
    </source>
</evidence>
<keyword evidence="9" id="KW-0317">Glutathione biosynthesis</keyword>
<comment type="PTM">
    <text evidence="9">Cleaved by autocatalysis into a large and a small subunit.</text>
</comment>
<evidence type="ECO:0000256" key="7">
    <source>
        <dbReference type="ARBA" id="ARBA00023315"/>
    </source>
</evidence>
<comment type="caution">
    <text evidence="10">The sequence shown here is derived from an EMBL/GenBank/DDBJ whole genome shotgun (WGS) entry which is preliminary data.</text>
</comment>
<gene>
    <name evidence="10" type="primary">ggt</name>
    <name evidence="10" type="ORF">G9Q97_11855</name>
</gene>
<sequence>MKNYFCKENRCVVLFLLVLGYSCQPKEKAIGLLAENAIVVSAHPLASKVGKDIIQEGGNAVDAAIAVQMALAVVYPQAGNIGGGGFMVIRESEGQYHSLDYREKAPLAASRDMYIDENGDALPEKSQNGHLASGVPGSVDGMVKAHEKLGSMEWAKLINPAIRLAEEGFALSENEAAYFTRASENLKKYSSVDPIQFTGKAWKAGDVFKQVQLANTLKLIRDKGRAGFYSGEVADYIIAEMERGGGIISLEDLEKYESTWREPLTGSYKDFNIITMGPPSSGGLIILQMLGIMENDQVSNQGESYAEYLHLKTEMERRIFADRAAFMADSDFYPVPVDELLDDSYLSQRFSNFDPQKATPSDLIMEGKILSMSEETTHFSIVDKEGNAVSCTTTLNGGMGSKVMVDGAGFLLNNEMDDFSIKPGFPNMFGVLGGEANKIEPEKRMLSSMTPTIIEKNNELFMVVGTPGGSTIPTSVFQVVVNVIEFGMGMQEAINEKRFHSQWKPDQISFEKDFERENILESLRNKGHELSERNGIGRVDAILVLEDGIMEGGADPRGMDAASGY</sequence>
<keyword evidence="6 9" id="KW-0865">Zymogen</keyword>
<comment type="similarity">
    <text evidence="3 9">Belongs to the gamma-glutamyltransferase family.</text>
</comment>
<dbReference type="Proteomes" id="UP000649799">
    <property type="component" value="Unassembled WGS sequence"/>
</dbReference>
<dbReference type="PANTHER" id="PTHR43199">
    <property type="entry name" value="GLUTATHIONE HYDROLASE"/>
    <property type="match status" value="1"/>
</dbReference>